<dbReference type="AlphaFoldDB" id="A0A8S2ER79"/>
<proteinExistence type="predicted"/>
<organism evidence="2 4">
    <name type="scientific">Didymodactylos carnosus</name>
    <dbReference type="NCBI Taxonomy" id="1234261"/>
    <lineage>
        <taxon>Eukaryota</taxon>
        <taxon>Metazoa</taxon>
        <taxon>Spiralia</taxon>
        <taxon>Gnathifera</taxon>
        <taxon>Rotifera</taxon>
        <taxon>Eurotatoria</taxon>
        <taxon>Bdelloidea</taxon>
        <taxon>Philodinida</taxon>
        <taxon>Philodinidae</taxon>
        <taxon>Didymodactylos</taxon>
    </lineage>
</organism>
<protein>
    <submittedName>
        <fullName evidence="2">Uncharacterized protein</fullName>
    </submittedName>
</protein>
<reference evidence="2" key="1">
    <citation type="submission" date="2021-02" db="EMBL/GenBank/DDBJ databases">
        <authorList>
            <person name="Nowell W R."/>
        </authorList>
    </citation>
    <scope>NUCLEOTIDE SEQUENCE</scope>
</reference>
<keyword evidence="1" id="KW-0812">Transmembrane</keyword>
<evidence type="ECO:0000313" key="2">
    <source>
        <dbReference type="EMBL" id="CAF1238042.1"/>
    </source>
</evidence>
<gene>
    <name evidence="2" type="ORF">OVA965_LOCUS25690</name>
    <name evidence="3" type="ORF">TMI583_LOCUS26422</name>
</gene>
<keyword evidence="1" id="KW-0472">Membrane</keyword>
<dbReference type="Proteomes" id="UP000682733">
    <property type="component" value="Unassembled WGS sequence"/>
</dbReference>
<evidence type="ECO:0000256" key="1">
    <source>
        <dbReference type="SAM" id="Phobius"/>
    </source>
</evidence>
<evidence type="ECO:0000313" key="3">
    <source>
        <dbReference type="EMBL" id="CAF4045682.1"/>
    </source>
</evidence>
<dbReference type="EMBL" id="CAJOBA010037629">
    <property type="protein sequence ID" value="CAF4045682.1"/>
    <property type="molecule type" value="Genomic_DNA"/>
</dbReference>
<evidence type="ECO:0000313" key="4">
    <source>
        <dbReference type="Proteomes" id="UP000677228"/>
    </source>
</evidence>
<accession>A0A8S2ER79</accession>
<keyword evidence="1" id="KW-1133">Transmembrane helix</keyword>
<feature type="transmembrane region" description="Helical" evidence="1">
    <location>
        <begin position="84"/>
        <end position="105"/>
    </location>
</feature>
<name>A0A8S2ER79_9BILA</name>
<dbReference type="EMBL" id="CAJNOK010016080">
    <property type="protein sequence ID" value="CAF1238042.1"/>
    <property type="molecule type" value="Genomic_DNA"/>
</dbReference>
<sequence>MKEVFEAFGQYHRLLMTTKTYLRRARIRLERATTTTALLLSVDKDTLLLMIDQVINLLSKFHYVRSLIDDKINEHQTVTWWRNVTLGVLATASGFGLIFGFAVALKGVLVGL</sequence>
<dbReference type="Proteomes" id="UP000677228">
    <property type="component" value="Unassembled WGS sequence"/>
</dbReference>
<comment type="caution">
    <text evidence="2">The sequence shown here is derived from an EMBL/GenBank/DDBJ whole genome shotgun (WGS) entry which is preliminary data.</text>
</comment>